<proteinExistence type="predicted"/>
<sequence length="62" mass="7090">MPVQPMPYTLFCKKCGWQQTWLPGSDCIPASAHPNHCPRCANPEIEKRIASLFEQLFKGKRC</sequence>
<accession>J1Y9Y5</accession>
<organism evidence="1 2">
    <name type="scientific">Alishewanella aestuarii B11</name>
    <dbReference type="NCBI Taxonomy" id="1197174"/>
    <lineage>
        <taxon>Bacteria</taxon>
        <taxon>Pseudomonadati</taxon>
        <taxon>Pseudomonadota</taxon>
        <taxon>Gammaproteobacteria</taxon>
        <taxon>Alteromonadales</taxon>
        <taxon>Alteromonadaceae</taxon>
        <taxon>Alishewanella</taxon>
    </lineage>
</organism>
<protein>
    <submittedName>
        <fullName evidence="1">Uncharacterized protein</fullName>
    </submittedName>
</protein>
<gene>
    <name evidence="1" type="ORF">AEST_25330</name>
</gene>
<dbReference type="PATRIC" id="fig|1197174.4.peg.2477"/>
<dbReference type="AlphaFoldDB" id="J1Y9Y5"/>
<comment type="caution">
    <text evidence="1">The sequence shown here is derived from an EMBL/GenBank/DDBJ whole genome shotgun (WGS) entry which is preliminary data.</text>
</comment>
<evidence type="ECO:0000313" key="1">
    <source>
        <dbReference type="EMBL" id="EJI84600.1"/>
    </source>
</evidence>
<dbReference type="EMBL" id="ALAB01000029">
    <property type="protein sequence ID" value="EJI84600.1"/>
    <property type="molecule type" value="Genomic_DNA"/>
</dbReference>
<evidence type="ECO:0000313" key="2">
    <source>
        <dbReference type="Proteomes" id="UP000012043"/>
    </source>
</evidence>
<dbReference type="Proteomes" id="UP000012043">
    <property type="component" value="Unassembled WGS sequence"/>
</dbReference>
<name>J1Y9Y5_9ALTE</name>
<keyword evidence="2" id="KW-1185">Reference proteome</keyword>
<reference evidence="1 2" key="1">
    <citation type="journal article" date="2012" name="J. Bacteriol.">
        <title>Genome Sequence of Pectin-Degrading Alishewanella aestuarii Strain B11T, Isolated from Tidal Flat Sediment.</title>
        <authorList>
            <person name="Jung J."/>
            <person name="Choi S."/>
            <person name="Chun J."/>
            <person name="Park W."/>
        </authorList>
    </citation>
    <scope>NUCLEOTIDE SEQUENCE [LARGE SCALE GENOMIC DNA]</scope>
    <source>
        <strain evidence="1 2">B11</strain>
    </source>
</reference>